<dbReference type="EMBL" id="VDFU01000001">
    <property type="protein sequence ID" value="TNC53027.1"/>
    <property type="molecule type" value="Genomic_DNA"/>
</dbReference>
<dbReference type="InterPro" id="IPR017941">
    <property type="entry name" value="Rieske_2Fe-2S"/>
</dbReference>
<keyword evidence="9" id="KW-1185">Reference proteome</keyword>
<dbReference type="PANTHER" id="PTHR21496">
    <property type="entry name" value="FERREDOXIN-RELATED"/>
    <property type="match status" value="1"/>
</dbReference>
<dbReference type="Proteomes" id="UP000305887">
    <property type="component" value="Unassembled WGS sequence"/>
</dbReference>
<dbReference type="AlphaFoldDB" id="A0A5C4N2V7"/>
<dbReference type="GO" id="GO:0051537">
    <property type="term" value="F:2 iron, 2 sulfur cluster binding"/>
    <property type="evidence" value="ECO:0007669"/>
    <property type="project" value="UniProtKB-KW"/>
</dbReference>
<dbReference type="SUPFAM" id="SSF50022">
    <property type="entry name" value="ISP domain"/>
    <property type="match status" value="1"/>
</dbReference>
<dbReference type="Gene3D" id="2.102.10.10">
    <property type="entry name" value="Rieske [2Fe-2S] iron-sulphur domain"/>
    <property type="match status" value="1"/>
</dbReference>
<keyword evidence="1" id="KW-0001">2Fe-2S</keyword>
<evidence type="ECO:0000256" key="6">
    <source>
        <dbReference type="ARBA" id="ARBA00038001"/>
    </source>
</evidence>
<evidence type="ECO:0000256" key="5">
    <source>
        <dbReference type="ARBA" id="ARBA00034078"/>
    </source>
</evidence>
<evidence type="ECO:0000256" key="4">
    <source>
        <dbReference type="ARBA" id="ARBA00023014"/>
    </source>
</evidence>
<dbReference type="PANTHER" id="PTHR21496:SF0">
    <property type="entry name" value="RIESKE DOMAIN-CONTAINING PROTEIN"/>
    <property type="match status" value="1"/>
</dbReference>
<dbReference type="InterPro" id="IPR036922">
    <property type="entry name" value="Rieske_2Fe-2S_sf"/>
</dbReference>
<feature type="domain" description="Rieske" evidence="7">
    <location>
        <begin position="5"/>
        <end position="101"/>
    </location>
</feature>
<keyword evidence="3" id="KW-0408">Iron</keyword>
<dbReference type="RefSeq" id="WP_139074951.1">
    <property type="nucleotide sequence ID" value="NZ_VDFU01000001.1"/>
</dbReference>
<reference evidence="8 9" key="1">
    <citation type="submission" date="2019-06" db="EMBL/GenBank/DDBJ databases">
        <title>YIM 131921 draft genome.</title>
        <authorList>
            <person name="Jiang L."/>
        </authorList>
    </citation>
    <scope>NUCLEOTIDE SEQUENCE [LARGE SCALE GENOMIC DNA]</scope>
    <source>
        <strain evidence="8 9">YIM 131921</strain>
    </source>
</reference>
<evidence type="ECO:0000313" key="8">
    <source>
        <dbReference type="EMBL" id="TNC53027.1"/>
    </source>
</evidence>
<dbReference type="InterPro" id="IPR012747">
    <property type="entry name" value="MocE_2FeS"/>
</dbReference>
<dbReference type="NCBIfam" id="TIGR02377">
    <property type="entry name" value="MocE_fam_FeS"/>
    <property type="match status" value="1"/>
</dbReference>
<dbReference type="OrthoDB" id="9794175at2"/>
<evidence type="ECO:0000256" key="3">
    <source>
        <dbReference type="ARBA" id="ARBA00023004"/>
    </source>
</evidence>
<dbReference type="Pfam" id="PF00355">
    <property type="entry name" value="Rieske"/>
    <property type="match status" value="1"/>
</dbReference>
<dbReference type="PROSITE" id="PS51296">
    <property type="entry name" value="RIESKE"/>
    <property type="match status" value="1"/>
</dbReference>
<evidence type="ECO:0000256" key="1">
    <source>
        <dbReference type="ARBA" id="ARBA00022714"/>
    </source>
</evidence>
<name>A0A5C4N2V7_9RHOB</name>
<accession>A0A5C4N2V7</accession>
<evidence type="ECO:0000256" key="2">
    <source>
        <dbReference type="ARBA" id="ARBA00022723"/>
    </source>
</evidence>
<evidence type="ECO:0000313" key="9">
    <source>
        <dbReference type="Proteomes" id="UP000305887"/>
    </source>
</evidence>
<comment type="similarity">
    <text evidence="6">Belongs to the bacterial ring-hydroxylating dioxygenase ferredoxin component family.</text>
</comment>
<keyword evidence="4" id="KW-0411">Iron-sulfur</keyword>
<dbReference type="CDD" id="cd03528">
    <property type="entry name" value="Rieske_RO_ferredoxin"/>
    <property type="match status" value="1"/>
</dbReference>
<comment type="cofactor">
    <cofactor evidence="5">
        <name>[2Fe-2S] cluster</name>
        <dbReference type="ChEBI" id="CHEBI:190135"/>
    </cofactor>
</comment>
<proteinExistence type="inferred from homology"/>
<dbReference type="GO" id="GO:0046872">
    <property type="term" value="F:metal ion binding"/>
    <property type="evidence" value="ECO:0007669"/>
    <property type="project" value="UniProtKB-KW"/>
</dbReference>
<sequence>MTQWIDAVAVDEIDEEDVMRWDHGGKTYALYHSPDGEFFCTDGLCTHENVHLAGGLVMDYVIECPKHNGQFDYRTGQAKRAPVCVNLRTYPARAEGGRVLVQVD</sequence>
<comment type="caution">
    <text evidence="8">The sequence shown here is derived from an EMBL/GenBank/DDBJ whole genome shotgun (WGS) entry which is preliminary data.</text>
</comment>
<protein>
    <submittedName>
        <fullName evidence="8">Rieske 2Fe-2S domain-containing protein</fullName>
    </submittedName>
</protein>
<evidence type="ECO:0000259" key="7">
    <source>
        <dbReference type="PROSITE" id="PS51296"/>
    </source>
</evidence>
<keyword evidence="2" id="KW-0479">Metal-binding</keyword>
<gene>
    <name evidence="8" type="ORF">FHG66_01705</name>
</gene>
<organism evidence="8 9">
    <name type="scientific">Rubellimicrobium rubrum</name>
    <dbReference type="NCBI Taxonomy" id="2585369"/>
    <lineage>
        <taxon>Bacteria</taxon>
        <taxon>Pseudomonadati</taxon>
        <taxon>Pseudomonadota</taxon>
        <taxon>Alphaproteobacteria</taxon>
        <taxon>Rhodobacterales</taxon>
        <taxon>Roseobacteraceae</taxon>
        <taxon>Rubellimicrobium</taxon>
    </lineage>
</organism>